<evidence type="ECO:0000313" key="1">
    <source>
        <dbReference type="EMBL" id="CAG7903738.1"/>
    </source>
</evidence>
<dbReference type="Gramene" id="A07p33820.2_BraZ1">
    <property type="protein sequence ID" value="A07p33820.2_BraZ1.CDS"/>
    <property type="gene ID" value="A07g33820.2_BraZ1"/>
</dbReference>
<reference evidence="1 2" key="1">
    <citation type="submission" date="2021-07" db="EMBL/GenBank/DDBJ databases">
        <authorList>
            <consortium name="Genoscope - CEA"/>
            <person name="William W."/>
        </authorList>
    </citation>
    <scope>NUCLEOTIDE SEQUENCE [LARGE SCALE GENOMIC DNA]</scope>
</reference>
<accession>A0A8D9HQ09</accession>
<sequence>MQVGKLKDAMSKNYSQLEAMKELVQFVLRHQVYSLVRPVQQVKLLPVHI</sequence>
<proteinExistence type="predicted"/>
<organism evidence="1 2">
    <name type="scientific">Brassica campestris</name>
    <name type="common">Field mustard</name>
    <dbReference type="NCBI Taxonomy" id="3711"/>
    <lineage>
        <taxon>Eukaryota</taxon>
        <taxon>Viridiplantae</taxon>
        <taxon>Streptophyta</taxon>
        <taxon>Embryophyta</taxon>
        <taxon>Tracheophyta</taxon>
        <taxon>Spermatophyta</taxon>
        <taxon>Magnoliopsida</taxon>
        <taxon>eudicotyledons</taxon>
        <taxon>Gunneridae</taxon>
        <taxon>Pentapetalae</taxon>
        <taxon>rosids</taxon>
        <taxon>malvids</taxon>
        <taxon>Brassicales</taxon>
        <taxon>Brassicaceae</taxon>
        <taxon>Brassiceae</taxon>
        <taxon>Brassica</taxon>
    </lineage>
</organism>
<evidence type="ECO:0000313" key="2">
    <source>
        <dbReference type="Proteomes" id="UP000694005"/>
    </source>
</evidence>
<name>A0A8D9HQ09_BRACM</name>
<dbReference type="AlphaFoldDB" id="A0A8D9HQ09"/>
<protein>
    <submittedName>
        <fullName evidence="1">Uncharacterized protein</fullName>
    </submittedName>
</protein>
<gene>
    <name evidence="1" type="ORF">BRAPAZ1V2_A07P33820.2</name>
</gene>
<dbReference type="EMBL" id="LS974623">
    <property type="protein sequence ID" value="CAG7903738.1"/>
    <property type="molecule type" value="Genomic_DNA"/>
</dbReference>
<dbReference type="Proteomes" id="UP000694005">
    <property type="component" value="Chromosome A07"/>
</dbReference>